<accession>A0A7S9XH77</accession>
<reference evidence="2" key="1">
    <citation type="submission" date="2020-08" db="EMBL/GenBank/DDBJ databases">
        <title>Bridging the membrane lipid divide: bacteria of the FCB group superphylum have the potential to synthesize archaeal ether lipids.</title>
        <authorList>
            <person name="Villanueva L."/>
            <person name="von Meijenfeldt F.A.B."/>
            <person name="Westbye A.B."/>
            <person name="Yadav S."/>
            <person name="Hopmans E.C."/>
            <person name="Dutilh B.E."/>
            <person name="Sinninghe Damste J.S."/>
        </authorList>
    </citation>
    <scope>NUCLEOTIDE SEQUENCE</scope>
    <source>
        <strain evidence="2">NIOZ-UU157</strain>
    </source>
</reference>
<evidence type="ECO:0000259" key="1">
    <source>
        <dbReference type="Pfam" id="PF16778"/>
    </source>
</evidence>
<feature type="domain" description="Phage tail assembly chaperone-like" evidence="1">
    <location>
        <begin position="62"/>
        <end position="117"/>
    </location>
</feature>
<name>A0A7S9XH77_9VIRU</name>
<evidence type="ECO:0000313" key="2">
    <source>
        <dbReference type="EMBL" id="QPI16315.1"/>
    </source>
</evidence>
<dbReference type="InterPro" id="IPR031893">
    <property type="entry name" value="Phage_tail_APC"/>
</dbReference>
<dbReference type="Gene3D" id="6.10.140.1310">
    <property type="match status" value="1"/>
</dbReference>
<dbReference type="EMBL" id="MW030554">
    <property type="protein sequence ID" value="QPI16315.1"/>
    <property type="molecule type" value="Genomic_DNA"/>
</dbReference>
<protein>
    <recommendedName>
        <fullName evidence="1">Phage tail assembly chaperone-like domain-containing protein</fullName>
    </recommendedName>
</protein>
<dbReference type="Pfam" id="PF16778">
    <property type="entry name" value="Phage_tail_APC"/>
    <property type="match status" value="1"/>
</dbReference>
<sequence length="117" mass="13586">MYTIIDKTYKNVIHTGLTLDQRKAKQNMDIDFLLTADYSTTPIVGKMKLDTATRDFTLMNWAEIKLCRSRFLAASDWRDLPSYAGADQAAWRTYRQKLRDLPQDYTEVADIVFPTEP</sequence>
<organism evidence="2">
    <name type="scientific">Virus NIOZ-UU157</name>
    <dbReference type="NCBI Taxonomy" id="2763269"/>
    <lineage>
        <taxon>Viruses</taxon>
    </lineage>
</organism>
<gene>
    <name evidence="2" type="ORF">NIOZUU157_00203</name>
</gene>
<proteinExistence type="predicted"/>